<comment type="caution">
    <text evidence="1">The sequence shown here is derived from an EMBL/GenBank/DDBJ whole genome shotgun (WGS) entry which is preliminary data.</text>
</comment>
<evidence type="ECO:0000313" key="1">
    <source>
        <dbReference type="EMBL" id="MFC3002268.1"/>
    </source>
</evidence>
<evidence type="ECO:0008006" key="3">
    <source>
        <dbReference type="Google" id="ProtNLM"/>
    </source>
</evidence>
<accession>A0ABV7C0K8</accession>
<protein>
    <recommendedName>
        <fullName evidence="3">DUF4394 domain-containing protein</fullName>
    </recommendedName>
</protein>
<proteinExistence type="predicted"/>
<dbReference type="RefSeq" id="WP_216838345.1">
    <property type="nucleotide sequence ID" value="NZ_JAFNJS010000006.1"/>
</dbReference>
<name>A0ABV7C0K8_9PROT</name>
<organism evidence="1 2">
    <name type="scientific">Falsiroseomonas tokyonensis</name>
    <dbReference type="NCBI Taxonomy" id="430521"/>
    <lineage>
        <taxon>Bacteria</taxon>
        <taxon>Pseudomonadati</taxon>
        <taxon>Pseudomonadota</taxon>
        <taxon>Alphaproteobacteria</taxon>
        <taxon>Acetobacterales</taxon>
        <taxon>Roseomonadaceae</taxon>
        <taxon>Falsiroseomonas</taxon>
    </lineage>
</organism>
<keyword evidence="2" id="KW-1185">Reference proteome</keyword>
<dbReference type="EMBL" id="JBHRSB010000006">
    <property type="protein sequence ID" value="MFC3002268.1"/>
    <property type="molecule type" value="Genomic_DNA"/>
</dbReference>
<sequence>MAETQFHIYEVQLQDSASGTTIAVAGGTVYVATADDAAKATIYNPDTNLAMANPLTPTRGKIRFMTLATVETVDLYGMAPGGQAFVRRGVAPGAVQEIYIDTGRAEQTLTIPWATSDVVHSVEQDTGFDLPRNALVSPFVSLLVTAIDATEDIDVGLLSSESGGDADGFLDAASIATLGTVRGALAGTDTLGALLKEDTNAGSVLVPASYVVGATARSVTYTLSMNADTGKGFISIPYRLALAA</sequence>
<gene>
    <name evidence="1" type="ORF">ACFOD3_20385</name>
</gene>
<reference evidence="2" key="1">
    <citation type="journal article" date="2019" name="Int. J. Syst. Evol. Microbiol.">
        <title>The Global Catalogue of Microorganisms (GCM) 10K type strain sequencing project: providing services to taxonomists for standard genome sequencing and annotation.</title>
        <authorList>
            <consortium name="The Broad Institute Genomics Platform"/>
            <consortium name="The Broad Institute Genome Sequencing Center for Infectious Disease"/>
            <person name="Wu L."/>
            <person name="Ma J."/>
        </authorList>
    </citation>
    <scope>NUCLEOTIDE SEQUENCE [LARGE SCALE GENOMIC DNA]</scope>
    <source>
        <strain evidence="2">CGMCC 1.16855</strain>
    </source>
</reference>
<evidence type="ECO:0000313" key="2">
    <source>
        <dbReference type="Proteomes" id="UP001595420"/>
    </source>
</evidence>
<dbReference type="Proteomes" id="UP001595420">
    <property type="component" value="Unassembled WGS sequence"/>
</dbReference>